<feature type="transmembrane region" description="Helical" evidence="8">
    <location>
        <begin position="277"/>
        <end position="297"/>
    </location>
</feature>
<dbReference type="CDD" id="cd06550">
    <property type="entry name" value="TM_ABC_iron-siderophores_like"/>
    <property type="match status" value="1"/>
</dbReference>
<dbReference type="InterPro" id="IPR037294">
    <property type="entry name" value="ABC_BtuC-like"/>
</dbReference>
<dbReference type="Pfam" id="PF01032">
    <property type="entry name" value="FecCD"/>
    <property type="match status" value="1"/>
</dbReference>
<feature type="transmembrane region" description="Helical" evidence="8">
    <location>
        <begin position="122"/>
        <end position="141"/>
    </location>
</feature>
<dbReference type="GO" id="GO:0022857">
    <property type="term" value="F:transmembrane transporter activity"/>
    <property type="evidence" value="ECO:0007669"/>
    <property type="project" value="InterPro"/>
</dbReference>
<dbReference type="AlphaFoldDB" id="A0A6H0WHM2"/>
<protein>
    <submittedName>
        <fullName evidence="9">Iron ABC transporter permease</fullName>
    </submittedName>
</protein>
<dbReference type="InterPro" id="IPR000522">
    <property type="entry name" value="ABC_transptr_permease_BtuC"/>
</dbReference>
<evidence type="ECO:0000256" key="5">
    <source>
        <dbReference type="ARBA" id="ARBA00022692"/>
    </source>
</evidence>
<evidence type="ECO:0000313" key="10">
    <source>
        <dbReference type="Proteomes" id="UP000501914"/>
    </source>
</evidence>
<evidence type="ECO:0000256" key="8">
    <source>
        <dbReference type="SAM" id="Phobius"/>
    </source>
</evidence>
<dbReference type="GO" id="GO:0033214">
    <property type="term" value="P:siderophore-iron import into cell"/>
    <property type="evidence" value="ECO:0007669"/>
    <property type="project" value="TreeGrafter"/>
</dbReference>
<keyword evidence="10" id="KW-1185">Reference proteome</keyword>
<keyword evidence="5 8" id="KW-0812">Transmembrane</keyword>
<evidence type="ECO:0000313" key="9">
    <source>
        <dbReference type="EMBL" id="QIW79017.1"/>
    </source>
</evidence>
<name>A0A6H0WHM2_9BACI</name>
<evidence type="ECO:0000256" key="7">
    <source>
        <dbReference type="ARBA" id="ARBA00023136"/>
    </source>
</evidence>
<dbReference type="PANTHER" id="PTHR30472">
    <property type="entry name" value="FERRIC ENTEROBACTIN TRANSPORT SYSTEM PERMEASE PROTEIN"/>
    <property type="match status" value="1"/>
</dbReference>
<proteinExistence type="inferred from homology"/>
<organism evidence="9 10">
    <name type="scientific">Bacillus tequilensis</name>
    <dbReference type="NCBI Taxonomy" id="227866"/>
    <lineage>
        <taxon>Bacteria</taxon>
        <taxon>Bacillati</taxon>
        <taxon>Bacillota</taxon>
        <taxon>Bacilli</taxon>
        <taxon>Bacillales</taxon>
        <taxon>Bacillaceae</taxon>
        <taxon>Bacillus</taxon>
    </lineage>
</organism>
<keyword evidence="4" id="KW-1003">Cell membrane</keyword>
<sequence>MYHSAKRRSSSRLMMFIIALIIFIFGLGLNLSVGASDIGIIDSLKYLFVWDGSKEQLIISTLRLPRTLIGVFVGASLAVAGALMQAMTRNPLASPQIFGVNAGASLFVVASLVILPQSPYSSVVFAFAGAAAGGAIVYMIASSGGMTPVKLALSGMAVHLFLSSMTQAIIILNESGEDVLYWMTGAIDGSNWQDVMTIAPFSVIGIGLALVFSGSVSVLGLGDETAKGLGQNMSGIRILISFIILILSGASVAVAGPIGFVGLLVPHIVRKLIGEHYQYVLPFSALFGAILLVYADVLARWIAFPYESPVGIVTAIIGTPFFLYLARKGRNLK</sequence>
<evidence type="ECO:0000256" key="3">
    <source>
        <dbReference type="ARBA" id="ARBA00022448"/>
    </source>
</evidence>
<feature type="transmembrane region" description="Helical" evidence="8">
    <location>
        <begin position="198"/>
        <end position="221"/>
    </location>
</feature>
<evidence type="ECO:0000256" key="4">
    <source>
        <dbReference type="ARBA" id="ARBA00022475"/>
    </source>
</evidence>
<keyword evidence="3" id="KW-0813">Transport</keyword>
<dbReference type="RefSeq" id="WP_167871839.1">
    <property type="nucleotide sequence ID" value="NZ_CP048852.1"/>
</dbReference>
<dbReference type="Gene3D" id="1.10.3470.10">
    <property type="entry name" value="ABC transporter involved in vitamin B12 uptake, BtuC"/>
    <property type="match status" value="1"/>
</dbReference>
<feature type="transmembrane region" description="Helical" evidence="8">
    <location>
        <begin position="67"/>
        <end position="86"/>
    </location>
</feature>
<gene>
    <name evidence="9" type="ORF">G4P54_03945</name>
</gene>
<feature type="transmembrane region" description="Helical" evidence="8">
    <location>
        <begin position="153"/>
        <end position="172"/>
    </location>
</feature>
<comment type="similarity">
    <text evidence="2">Belongs to the binding-protein-dependent transport system permease family. FecCD subfamily.</text>
</comment>
<dbReference type="EMBL" id="CP048852">
    <property type="protein sequence ID" value="QIW79017.1"/>
    <property type="molecule type" value="Genomic_DNA"/>
</dbReference>
<dbReference type="FunFam" id="1.10.3470.10:FF:000001">
    <property type="entry name" value="Vitamin B12 ABC transporter permease BtuC"/>
    <property type="match status" value="1"/>
</dbReference>
<dbReference type="SUPFAM" id="SSF81345">
    <property type="entry name" value="ABC transporter involved in vitamin B12 uptake, BtuC"/>
    <property type="match status" value="1"/>
</dbReference>
<evidence type="ECO:0000256" key="2">
    <source>
        <dbReference type="ARBA" id="ARBA00007935"/>
    </source>
</evidence>
<feature type="transmembrane region" description="Helical" evidence="8">
    <location>
        <begin position="98"/>
        <end position="116"/>
    </location>
</feature>
<evidence type="ECO:0000256" key="1">
    <source>
        <dbReference type="ARBA" id="ARBA00004651"/>
    </source>
</evidence>
<dbReference type="Proteomes" id="UP000501914">
    <property type="component" value="Chromosome"/>
</dbReference>
<comment type="subcellular location">
    <subcellularLocation>
        <location evidence="1">Cell membrane</location>
        <topology evidence="1">Multi-pass membrane protein</topology>
    </subcellularLocation>
</comment>
<dbReference type="GO" id="GO:0005886">
    <property type="term" value="C:plasma membrane"/>
    <property type="evidence" value="ECO:0007669"/>
    <property type="project" value="UniProtKB-SubCell"/>
</dbReference>
<keyword evidence="6 8" id="KW-1133">Transmembrane helix</keyword>
<dbReference type="KEGG" id="bteq:G4P54_03945"/>
<dbReference type="PANTHER" id="PTHR30472:SF1">
    <property type="entry name" value="FE(3+) DICITRATE TRANSPORT SYSTEM PERMEASE PROTEIN FECC-RELATED"/>
    <property type="match status" value="1"/>
</dbReference>
<reference evidence="9 10" key="1">
    <citation type="submission" date="2020-02" db="EMBL/GenBank/DDBJ databases">
        <title>Genome sequencing, annotation and comparative genomic analysis of Bacillus tequilensis EA-CB0015, an effective biological control agent against Pseudocercospora fijiensis in banana plants.</title>
        <authorList>
            <person name="Cuellar-Gaviria T.Z."/>
            <person name="Ju K.-S."/>
            <person name="Villegas-Escobar V."/>
        </authorList>
    </citation>
    <scope>NUCLEOTIDE SEQUENCE [LARGE SCALE GENOMIC DNA]</scope>
    <source>
        <strain evidence="9 10">EA-CB0015</strain>
    </source>
</reference>
<keyword evidence="7 8" id="KW-0472">Membrane</keyword>
<accession>A0A6H0WHM2</accession>
<feature type="transmembrane region" description="Helical" evidence="8">
    <location>
        <begin position="309"/>
        <end position="326"/>
    </location>
</feature>
<feature type="transmembrane region" description="Helical" evidence="8">
    <location>
        <begin position="242"/>
        <end position="265"/>
    </location>
</feature>
<evidence type="ECO:0000256" key="6">
    <source>
        <dbReference type="ARBA" id="ARBA00022989"/>
    </source>
</evidence>